<sequence>MTQKNTTLKAADIAQRFKSSCIQFDALLVSGKSQELTNIRQKLHDGLKEYKKQGALTVAFVGQYSAGKSTVISALTGRRDIYIDADIATDKIAFYDWTGIRIIDTPGIFTDRQDHDDITYDAIEKADLLLFCLTDMLFDAITAENFKKLAYDKGYRWKMMLVINKMSASAGEEAQKISSYSHSLSEALKPYKLTEFPTCFIDAKDYCSSVDRDDELSVKFAQRSRFSTFIEELNKFIERRSSLVRLDTPVRIVLGCIDDAQIGFARNSDEDTTFLEVLLRLSRRINKERERLRTRVKSIMLEMSAAIITEGVNLASAVGDEKFEDLNKQSEISVRKHYEKAGKALESVIETAIQSIQNEIETELQSNLTQAFVAQINFDQKINVEIPDQKFDSQQIGQQIAWLTGIAEKAGVQLAASSARGFISTAKSGQAFLRPMDAAGSATHLFVLEAGKVIGFKFKPWQAVGIAKNIGNAAMFLGPALAVISIGLDIHTMHQEHEHERKMADVRRDITSQFKAIAVDLEQQIEGQLNEFETQVYGQLEQNISEARQQTETAMATSNTELSQLATIRQEFELILQEVQRAATPSIL</sequence>
<evidence type="ECO:0000256" key="5">
    <source>
        <dbReference type="ARBA" id="ARBA00023136"/>
    </source>
</evidence>
<gene>
    <name evidence="9" type="ORF">DCF17_13690</name>
</gene>
<feature type="domain" description="G" evidence="7">
    <location>
        <begin position="57"/>
        <end position="165"/>
    </location>
</feature>
<dbReference type="GO" id="GO:0005525">
    <property type="term" value="F:GTP binding"/>
    <property type="evidence" value="ECO:0007669"/>
    <property type="project" value="UniProtKB-KW"/>
</dbReference>
<evidence type="ECO:0000313" key="10">
    <source>
        <dbReference type="Proteomes" id="UP000249081"/>
    </source>
</evidence>
<keyword evidence="3" id="KW-0378">Hydrolase</keyword>
<feature type="domain" description="Dynamin-like helical" evidence="8">
    <location>
        <begin position="272"/>
        <end position="552"/>
    </location>
</feature>
<evidence type="ECO:0000256" key="2">
    <source>
        <dbReference type="ARBA" id="ARBA00022741"/>
    </source>
</evidence>
<organism evidence="9 10">
    <name type="scientific">Shackletoniella antarctica</name>
    <dbReference type="NCBI Taxonomy" id="268115"/>
    <lineage>
        <taxon>Bacteria</taxon>
        <taxon>Bacillati</taxon>
        <taxon>Cyanobacteriota</taxon>
        <taxon>Cyanophyceae</taxon>
        <taxon>Oculatellales</taxon>
        <taxon>Oculatellaceae</taxon>
        <taxon>Shackletoniella</taxon>
    </lineage>
</organism>
<dbReference type="PANTHER" id="PTHR10465">
    <property type="entry name" value="TRANSMEMBRANE GTPASE FZO1"/>
    <property type="match status" value="1"/>
</dbReference>
<reference evidence="9 10" key="2">
    <citation type="submission" date="2018-06" db="EMBL/GenBank/DDBJ databases">
        <title>Metagenomic assembly of (sub)arctic Cyanobacteria and their associated microbiome from non-axenic cultures.</title>
        <authorList>
            <person name="Baurain D."/>
        </authorList>
    </citation>
    <scope>NUCLEOTIDE SEQUENCE [LARGE SCALE GENOMIC DNA]</scope>
    <source>
        <strain evidence="9">ULC041bin1</strain>
    </source>
</reference>
<evidence type="ECO:0000259" key="7">
    <source>
        <dbReference type="Pfam" id="PF01926"/>
    </source>
</evidence>
<dbReference type="SUPFAM" id="SSF52540">
    <property type="entry name" value="P-loop containing nucleoside triphosphate hydrolases"/>
    <property type="match status" value="1"/>
</dbReference>
<dbReference type="Pfam" id="PF01926">
    <property type="entry name" value="MMR_HSR1"/>
    <property type="match status" value="1"/>
</dbReference>
<keyword evidence="2" id="KW-0547">Nucleotide-binding</keyword>
<dbReference type="InterPro" id="IPR027094">
    <property type="entry name" value="Mitofusin_fam"/>
</dbReference>
<keyword evidence="5" id="KW-0472">Membrane</keyword>
<keyword evidence="4" id="KW-0342">GTP-binding</keyword>
<protein>
    <submittedName>
        <fullName evidence="9">GTPase</fullName>
    </submittedName>
</protein>
<keyword evidence="6" id="KW-0175">Coiled coil</keyword>
<dbReference type="PANTHER" id="PTHR10465:SF0">
    <property type="entry name" value="SARCALUMENIN"/>
    <property type="match status" value="1"/>
</dbReference>
<accession>A0A2W4XWN7</accession>
<comment type="subcellular location">
    <subcellularLocation>
        <location evidence="1">Membrane</location>
    </subcellularLocation>
</comment>
<name>A0A2W4XWN7_9CYAN</name>
<evidence type="ECO:0000256" key="4">
    <source>
        <dbReference type="ARBA" id="ARBA00023134"/>
    </source>
</evidence>
<comment type="caution">
    <text evidence="9">The sequence shown here is derived from an EMBL/GenBank/DDBJ whole genome shotgun (WGS) entry which is preliminary data.</text>
</comment>
<reference evidence="10" key="1">
    <citation type="submission" date="2018-04" db="EMBL/GenBank/DDBJ databases">
        <authorList>
            <person name="Cornet L."/>
        </authorList>
    </citation>
    <scope>NUCLEOTIDE SEQUENCE [LARGE SCALE GENOMIC DNA]</scope>
</reference>
<proteinExistence type="predicted"/>
<evidence type="ECO:0000256" key="1">
    <source>
        <dbReference type="ARBA" id="ARBA00004370"/>
    </source>
</evidence>
<dbReference type="GO" id="GO:0008053">
    <property type="term" value="P:mitochondrial fusion"/>
    <property type="evidence" value="ECO:0007669"/>
    <property type="project" value="TreeGrafter"/>
</dbReference>
<evidence type="ECO:0000313" key="9">
    <source>
        <dbReference type="EMBL" id="PZO39115.1"/>
    </source>
</evidence>
<dbReference type="GO" id="GO:0016020">
    <property type="term" value="C:membrane"/>
    <property type="evidence" value="ECO:0007669"/>
    <property type="project" value="UniProtKB-SubCell"/>
</dbReference>
<evidence type="ECO:0000259" key="8">
    <source>
        <dbReference type="Pfam" id="PF18709"/>
    </source>
</evidence>
<dbReference type="EMBL" id="QBMN01000093">
    <property type="protein sequence ID" value="PZO39115.1"/>
    <property type="molecule type" value="Genomic_DNA"/>
</dbReference>
<dbReference type="InterPro" id="IPR040576">
    <property type="entry name" value="DLP_helical"/>
</dbReference>
<evidence type="ECO:0000256" key="3">
    <source>
        <dbReference type="ARBA" id="ARBA00022801"/>
    </source>
</evidence>
<dbReference type="InterPro" id="IPR027417">
    <property type="entry name" value="P-loop_NTPase"/>
</dbReference>
<dbReference type="Gene3D" id="3.40.50.300">
    <property type="entry name" value="P-loop containing nucleotide triphosphate hydrolases"/>
    <property type="match status" value="1"/>
</dbReference>
<dbReference type="Pfam" id="PF18709">
    <property type="entry name" value="DLP_helical"/>
    <property type="match status" value="1"/>
</dbReference>
<evidence type="ECO:0000256" key="6">
    <source>
        <dbReference type="SAM" id="Coils"/>
    </source>
</evidence>
<dbReference type="Proteomes" id="UP000249081">
    <property type="component" value="Unassembled WGS sequence"/>
</dbReference>
<feature type="coiled-coil region" evidence="6">
    <location>
        <begin position="530"/>
        <end position="557"/>
    </location>
</feature>
<dbReference type="InterPro" id="IPR006073">
    <property type="entry name" value="GTP-bd"/>
</dbReference>
<dbReference type="AlphaFoldDB" id="A0A2W4XWN7"/>
<dbReference type="GO" id="GO:0003924">
    <property type="term" value="F:GTPase activity"/>
    <property type="evidence" value="ECO:0007669"/>
    <property type="project" value="InterPro"/>
</dbReference>